<evidence type="ECO:0000313" key="2">
    <source>
        <dbReference type="EMBL" id="CAK0860365.1"/>
    </source>
</evidence>
<dbReference type="EMBL" id="CAUYUJ010015971">
    <property type="protein sequence ID" value="CAK0860365.1"/>
    <property type="molecule type" value="Genomic_DNA"/>
</dbReference>
<feature type="compositionally biased region" description="Low complexity" evidence="1">
    <location>
        <begin position="242"/>
        <end position="260"/>
    </location>
</feature>
<organism evidence="2 3">
    <name type="scientific">Prorocentrum cordatum</name>
    <dbReference type="NCBI Taxonomy" id="2364126"/>
    <lineage>
        <taxon>Eukaryota</taxon>
        <taxon>Sar</taxon>
        <taxon>Alveolata</taxon>
        <taxon>Dinophyceae</taxon>
        <taxon>Prorocentrales</taxon>
        <taxon>Prorocentraceae</taxon>
        <taxon>Prorocentrum</taxon>
    </lineage>
</organism>
<dbReference type="Proteomes" id="UP001189429">
    <property type="component" value="Unassembled WGS sequence"/>
</dbReference>
<feature type="compositionally biased region" description="Basic and acidic residues" evidence="1">
    <location>
        <begin position="167"/>
        <end position="180"/>
    </location>
</feature>
<feature type="region of interest" description="Disordered" evidence="1">
    <location>
        <begin position="227"/>
        <end position="287"/>
    </location>
</feature>
<feature type="region of interest" description="Disordered" evidence="1">
    <location>
        <begin position="161"/>
        <end position="180"/>
    </location>
</feature>
<comment type="caution">
    <text evidence="2">The sequence shown here is derived from an EMBL/GenBank/DDBJ whole genome shotgun (WGS) entry which is preliminary data.</text>
</comment>
<gene>
    <name evidence="2" type="ORF">PCOR1329_LOCUS49364</name>
</gene>
<evidence type="ECO:0000256" key="1">
    <source>
        <dbReference type="SAM" id="MobiDB-lite"/>
    </source>
</evidence>
<sequence>MARLKLTVTAPRGLQLGVSGAVWKRPAGSLYRNRDFLTGTLRFGLRGSLVQNRSQLLGAVLADTQIPKRPRQALGLEALTLKQPRGALVGLSQVLHLHSPRLGLCQTSWAGRSAIETRTQRLKKQLELELELEACLEATRSRLDALSAGLAEERRAREAASRSAEAAAERREQERQRDASRALAELRGGVDALRSEMSSLAAPRAGGCCPSQGSGSRLDISRAECSEELGAPPRGPRLQATPRQPRPSQLPQAAALAPPKAEGPPISPALGAERTAGTKTPPPPASAVPVEVSLVSTIDGPLTFSTEPPSSGGLGTFRRDGSFVWAAALGGDGGQEPLCSPLQGQPHGVPRGVPPGPPLPARGGAGALRPLGAARSMGAFEPPGAVPVPIEAVGTAAPPCAAGFAGAAVGSTILRVPSPCRPGFAGGRLGEPAPGKP</sequence>
<protein>
    <submittedName>
        <fullName evidence="2">Uncharacterized protein</fullName>
    </submittedName>
</protein>
<evidence type="ECO:0000313" key="3">
    <source>
        <dbReference type="Proteomes" id="UP001189429"/>
    </source>
</evidence>
<name>A0ABN9UMH6_9DINO</name>
<proteinExistence type="predicted"/>
<accession>A0ABN9UMH6</accession>
<reference evidence="2" key="1">
    <citation type="submission" date="2023-10" db="EMBL/GenBank/DDBJ databases">
        <authorList>
            <person name="Chen Y."/>
            <person name="Shah S."/>
            <person name="Dougan E. K."/>
            <person name="Thang M."/>
            <person name="Chan C."/>
        </authorList>
    </citation>
    <scope>NUCLEOTIDE SEQUENCE [LARGE SCALE GENOMIC DNA]</scope>
</reference>
<keyword evidence="3" id="KW-1185">Reference proteome</keyword>